<dbReference type="AlphaFoldDB" id="A2DVP7"/>
<dbReference type="EMBL" id="DS113254">
    <property type="protein sequence ID" value="EAY15589.1"/>
    <property type="molecule type" value="Genomic_DNA"/>
</dbReference>
<dbReference type="RefSeq" id="XP_001327812.1">
    <property type="nucleotide sequence ID" value="XM_001327777.1"/>
</dbReference>
<evidence type="ECO:0000313" key="2">
    <source>
        <dbReference type="EMBL" id="EAY15589.1"/>
    </source>
</evidence>
<gene>
    <name evidence="2" type="ORF">TVAG_496080</name>
</gene>
<proteinExistence type="predicted"/>
<reference evidence="2" key="2">
    <citation type="journal article" date="2007" name="Science">
        <title>Draft genome sequence of the sexually transmitted pathogen Trichomonas vaginalis.</title>
        <authorList>
            <person name="Carlton J.M."/>
            <person name="Hirt R.P."/>
            <person name="Silva J.C."/>
            <person name="Delcher A.L."/>
            <person name="Schatz M."/>
            <person name="Zhao Q."/>
            <person name="Wortman J.R."/>
            <person name="Bidwell S.L."/>
            <person name="Alsmark U.C.M."/>
            <person name="Besteiro S."/>
            <person name="Sicheritz-Ponten T."/>
            <person name="Noel C.J."/>
            <person name="Dacks J.B."/>
            <person name="Foster P.G."/>
            <person name="Simillion C."/>
            <person name="Van de Peer Y."/>
            <person name="Miranda-Saavedra D."/>
            <person name="Barton G.J."/>
            <person name="Westrop G.D."/>
            <person name="Mueller S."/>
            <person name="Dessi D."/>
            <person name="Fiori P.L."/>
            <person name="Ren Q."/>
            <person name="Paulsen I."/>
            <person name="Zhang H."/>
            <person name="Bastida-Corcuera F.D."/>
            <person name="Simoes-Barbosa A."/>
            <person name="Brown M.T."/>
            <person name="Hayes R.D."/>
            <person name="Mukherjee M."/>
            <person name="Okumura C.Y."/>
            <person name="Schneider R."/>
            <person name="Smith A.J."/>
            <person name="Vanacova S."/>
            <person name="Villalvazo M."/>
            <person name="Haas B.J."/>
            <person name="Pertea M."/>
            <person name="Feldblyum T.V."/>
            <person name="Utterback T.R."/>
            <person name="Shu C.L."/>
            <person name="Osoegawa K."/>
            <person name="de Jong P.J."/>
            <person name="Hrdy I."/>
            <person name="Horvathova L."/>
            <person name="Zubacova Z."/>
            <person name="Dolezal P."/>
            <person name="Malik S.B."/>
            <person name="Logsdon J.M. Jr."/>
            <person name="Henze K."/>
            <person name="Gupta A."/>
            <person name="Wang C.C."/>
            <person name="Dunne R.L."/>
            <person name="Upcroft J.A."/>
            <person name="Upcroft P."/>
            <person name="White O."/>
            <person name="Salzberg S.L."/>
            <person name="Tang P."/>
            <person name="Chiu C.-H."/>
            <person name="Lee Y.-S."/>
            <person name="Embley T.M."/>
            <person name="Coombs G.H."/>
            <person name="Mottram J.C."/>
            <person name="Tachezy J."/>
            <person name="Fraser-Liggett C.M."/>
            <person name="Johnson P.J."/>
        </authorList>
    </citation>
    <scope>NUCLEOTIDE SEQUENCE [LARGE SCALE GENOMIC DNA]</scope>
    <source>
        <strain evidence="2">G3</strain>
    </source>
</reference>
<sequence length="537" mass="62198">MYKEEDEVTKNGTYDHAIILNNDFVVQGIDYDNNDLFSLLDTVRELSKKEDDENLLQALKDTDMFCSSVQLSSQLSSISSDFFVLLVEIFLNFNDSIEILILHIFHSILEHEKEPVNEMNLLIEENFIQKVQNLIYTHHNIEELNAIVQFISVICSFSPEFRDNYLLILNPTDIFNELVSNDQERRVLFTSLVESFLNFEMEPSFYEIILQIAKQSINLEPLMKVINKIFDYSPQIIMSSDIFEIIFDQMEKGLINPHLMQPYLNFYTKYLDFTQNDISKPPVFLVDLILSDSKQICNSAAVLIVRLVEYAERIVPFLLKAKLLENTCEIIFNNKTSQKVDGIHILLSLVKTCGSDIIIKLLKIQNEDKINIISFIASLISADLPELASVIIELFDTLFNQGLDGNIMRKILKNFIKGEGKKNCEDLYDELDDVNDPDSTFSEKISGILSFIEESDSAIHNDYSSDDEYEENHRILNDISEDNDDYGYSDPEEHQINRIAEIYQMRAEKMNQNPPEIYEDENIEDSEPNEEEESGFW</sequence>
<dbReference type="VEuPathDB" id="TrichDB:TVAG_496080"/>
<feature type="compositionally biased region" description="Acidic residues" evidence="1">
    <location>
        <begin position="517"/>
        <end position="537"/>
    </location>
</feature>
<reference evidence="2" key="1">
    <citation type="submission" date="2006-10" db="EMBL/GenBank/DDBJ databases">
        <authorList>
            <person name="Amadeo P."/>
            <person name="Zhao Q."/>
            <person name="Wortman J."/>
            <person name="Fraser-Liggett C."/>
            <person name="Carlton J."/>
        </authorList>
    </citation>
    <scope>NUCLEOTIDE SEQUENCE</scope>
    <source>
        <strain evidence="2">G3</strain>
    </source>
</reference>
<dbReference type="SUPFAM" id="SSF48371">
    <property type="entry name" value="ARM repeat"/>
    <property type="match status" value="1"/>
</dbReference>
<dbReference type="Proteomes" id="UP000001542">
    <property type="component" value="Unassembled WGS sequence"/>
</dbReference>
<keyword evidence="3" id="KW-1185">Reference proteome</keyword>
<feature type="region of interest" description="Disordered" evidence="1">
    <location>
        <begin position="511"/>
        <end position="537"/>
    </location>
</feature>
<dbReference type="SMR" id="A2DVP7"/>
<dbReference type="InterPro" id="IPR016024">
    <property type="entry name" value="ARM-type_fold"/>
</dbReference>
<dbReference type="VEuPathDB" id="TrichDB:TVAGG3_0276250"/>
<evidence type="ECO:0000313" key="3">
    <source>
        <dbReference type="Proteomes" id="UP000001542"/>
    </source>
</evidence>
<name>A2DVP7_TRIV3</name>
<protein>
    <submittedName>
        <fullName evidence="2">Uncharacterized protein</fullName>
    </submittedName>
</protein>
<dbReference type="InParanoid" id="A2DVP7"/>
<organism evidence="2 3">
    <name type="scientific">Trichomonas vaginalis (strain ATCC PRA-98 / G3)</name>
    <dbReference type="NCBI Taxonomy" id="412133"/>
    <lineage>
        <taxon>Eukaryota</taxon>
        <taxon>Metamonada</taxon>
        <taxon>Parabasalia</taxon>
        <taxon>Trichomonadida</taxon>
        <taxon>Trichomonadidae</taxon>
        <taxon>Trichomonas</taxon>
    </lineage>
</organism>
<evidence type="ECO:0000256" key="1">
    <source>
        <dbReference type="SAM" id="MobiDB-lite"/>
    </source>
</evidence>
<dbReference type="KEGG" id="tva:4773592"/>
<accession>A2DVP7</accession>